<name>A0ABY9D2W0_VITVI</name>
<dbReference type="Pfam" id="PF14223">
    <property type="entry name" value="Retrotran_gag_2"/>
    <property type="match status" value="1"/>
</dbReference>
<protein>
    <recommendedName>
        <fullName evidence="4">UBN2 domain-containing protein</fullName>
    </recommendedName>
</protein>
<proteinExistence type="predicted"/>
<keyword evidence="3" id="KW-1185">Reference proteome</keyword>
<feature type="compositionally biased region" description="Acidic residues" evidence="1">
    <location>
        <begin position="91"/>
        <end position="103"/>
    </location>
</feature>
<evidence type="ECO:0000313" key="2">
    <source>
        <dbReference type="EMBL" id="WKA01686.1"/>
    </source>
</evidence>
<evidence type="ECO:0000313" key="3">
    <source>
        <dbReference type="Proteomes" id="UP001227230"/>
    </source>
</evidence>
<feature type="region of interest" description="Disordered" evidence="1">
    <location>
        <begin position="72"/>
        <end position="103"/>
    </location>
</feature>
<evidence type="ECO:0000256" key="1">
    <source>
        <dbReference type="SAM" id="MobiDB-lite"/>
    </source>
</evidence>
<reference evidence="2 3" key="1">
    <citation type="journal article" date="2023" name="Hortic Res">
        <title>The complete reference genome for grapevine (Vitis vinifera L.) genetics and breeding.</title>
        <authorList>
            <person name="Shi X."/>
            <person name="Cao S."/>
            <person name="Wang X."/>
            <person name="Huang S."/>
            <person name="Wang Y."/>
            <person name="Liu Z."/>
            <person name="Liu W."/>
            <person name="Leng X."/>
            <person name="Peng Y."/>
            <person name="Wang N."/>
            <person name="Wang Y."/>
            <person name="Ma Z."/>
            <person name="Xu X."/>
            <person name="Zhang F."/>
            <person name="Xue H."/>
            <person name="Zhong H."/>
            <person name="Wang Y."/>
            <person name="Zhang K."/>
            <person name="Velt A."/>
            <person name="Avia K."/>
            <person name="Holtgrawe D."/>
            <person name="Grimplet J."/>
            <person name="Matus J.T."/>
            <person name="Ware D."/>
            <person name="Wu X."/>
            <person name="Wang H."/>
            <person name="Liu C."/>
            <person name="Fang Y."/>
            <person name="Rustenholz C."/>
            <person name="Cheng Z."/>
            <person name="Xiao H."/>
            <person name="Zhou Y."/>
        </authorList>
    </citation>
    <scope>NUCLEOTIDE SEQUENCE [LARGE SCALE GENOMIC DNA]</scope>
    <source>
        <strain evidence="3">cv. Pinot noir / PN40024</strain>
        <tissue evidence="2">Leaf</tissue>
    </source>
</reference>
<dbReference type="Proteomes" id="UP001227230">
    <property type="component" value="Chromosome 13"/>
</dbReference>
<organism evidence="2 3">
    <name type="scientific">Vitis vinifera</name>
    <name type="common">Grape</name>
    <dbReference type="NCBI Taxonomy" id="29760"/>
    <lineage>
        <taxon>Eukaryota</taxon>
        <taxon>Viridiplantae</taxon>
        <taxon>Streptophyta</taxon>
        <taxon>Embryophyta</taxon>
        <taxon>Tracheophyta</taxon>
        <taxon>Spermatophyta</taxon>
        <taxon>Magnoliopsida</taxon>
        <taxon>eudicotyledons</taxon>
        <taxon>Gunneridae</taxon>
        <taxon>Pentapetalae</taxon>
        <taxon>rosids</taxon>
        <taxon>Vitales</taxon>
        <taxon>Vitaceae</taxon>
        <taxon>Viteae</taxon>
        <taxon>Vitis</taxon>
    </lineage>
</organism>
<gene>
    <name evidence="2" type="ORF">VitviT2T_019956</name>
</gene>
<dbReference type="EMBL" id="CP126660">
    <property type="protein sequence ID" value="WKA01686.1"/>
    <property type="molecule type" value="Genomic_DNA"/>
</dbReference>
<evidence type="ECO:0008006" key="4">
    <source>
        <dbReference type="Google" id="ProtNLM"/>
    </source>
</evidence>
<accession>A0ABY9D2W0</accession>
<sequence>MITRFTDLVNGLEALGKTYEESEKVMKILRSLPSKRHTKVTAVQEAKYLTKLPLEELIGSLMTYEINLVKKQQEGEDKKKKSIALKVTTKEEEEVEEDKQSEKDEDLIIITRKFNKFMRDERFKGRRFTFGRDFSKNEFSSHGDNET</sequence>